<keyword evidence="4" id="KW-0677">Repeat</keyword>
<name>A0A0F7SRN4_PHARH</name>
<feature type="compositionally biased region" description="Acidic residues" evidence="5">
    <location>
        <begin position="854"/>
        <end position="864"/>
    </location>
</feature>
<feature type="compositionally biased region" description="Low complexity" evidence="5">
    <location>
        <begin position="807"/>
        <end position="829"/>
    </location>
</feature>
<sequence>MLSIPADTYIHNLATFIQSNSTRLAASSSSSRRPPSSSSFFPSLSFSSTKPLVLRITPQNLFYVLLRFQAIGLDVGELDQLLEAGVRDAVVFGETSFKPSGRDGNRNGKGSGDANRKGGKGSSDWMETGSFMSAVSAVSTLSLGGWWSVGKVRDPDTDLKLIYSAFTKLPSLVVYSSGWEDDVIEEMAGSGPLDTAVPLKVFKNLQSLEIHSIPPSILLIPPSPILRSLTVKSLNSSSMDDEGLWILPLLFGPEQEGGTSHSRKRIDQDVVLEEEEDEAEGEGHAEGSSKVGAIEPTASSSAKSSPLKFPYLSHLGLSSTNLLTFPTLPADLPSIVSLDLSSNLLIEVPASLKGLTRLTSLNLGGNMIDSLRGIDKILPGSSQIPKSSVSYAGRPRPSLHSHHSYSGLRVISLDNNRLANLHGLSLILTLERISLRGNQLTESLELTRLVTLPVLKDLYVLPQPFLSNPAEDDWKVGVWEAFIKEGRGEDDIMLDGVGCGWVEKKKMRASVGTVVSTNNRRVSAPVVVGDGGETGYSLNPEVLNVSSTEGLRNQKSLNDLKPSNPKTVSSAPPTPRSSARPNHHTGTIRNSSSFPARRDALASMSRSNAHAHAHSIARTKRRRQRIVNLSGEPESGVGTGLERIIGDDSENSTGTDQIKSEDELRQGGKGGRGRSKTGDPSSTSAGSSSISALHASLSSPSSPYRSSQPTRQPGISTTIDASPRRHTHSPPQPTQLNTGSLAELESGEAFRKKLEAMRSEVGDSWLRVLTAGVGPKGSASSSDGGSGSGGGGRSPSGEKYTRVDELPTAPAVIPAAAAATSSAEIAPSSLEEILESPARREQKEETRTPTDLIPVEEEEEETKEEDNKKADEDEVVVKRVVKKKKKKKGKVT</sequence>
<feature type="region of interest" description="Disordered" evidence="5">
    <location>
        <begin position="772"/>
        <end position="892"/>
    </location>
</feature>
<keyword evidence="2" id="KW-0963">Cytoplasm</keyword>
<evidence type="ECO:0000256" key="4">
    <source>
        <dbReference type="ARBA" id="ARBA00022737"/>
    </source>
</evidence>
<evidence type="ECO:0000256" key="2">
    <source>
        <dbReference type="ARBA" id="ARBA00022490"/>
    </source>
</evidence>
<evidence type="ECO:0000256" key="3">
    <source>
        <dbReference type="ARBA" id="ARBA00022614"/>
    </source>
</evidence>
<keyword evidence="3" id="KW-0433">Leucine-rich repeat</keyword>
<feature type="compositionally biased region" description="Basic and acidic residues" evidence="5">
    <location>
        <begin position="865"/>
        <end position="877"/>
    </location>
</feature>
<accession>A0A0F7SRN4</accession>
<dbReference type="AlphaFoldDB" id="A0A0F7SRN4"/>
<feature type="compositionally biased region" description="Basic residues" evidence="5">
    <location>
        <begin position="609"/>
        <end position="625"/>
    </location>
</feature>
<evidence type="ECO:0000256" key="1">
    <source>
        <dbReference type="ARBA" id="ARBA00004496"/>
    </source>
</evidence>
<feature type="region of interest" description="Disordered" evidence="5">
    <location>
        <begin position="554"/>
        <end position="744"/>
    </location>
</feature>
<evidence type="ECO:0000256" key="5">
    <source>
        <dbReference type="SAM" id="MobiDB-lite"/>
    </source>
</evidence>
<proteinExistence type="predicted"/>
<dbReference type="PROSITE" id="PS51450">
    <property type="entry name" value="LRR"/>
    <property type="match status" value="1"/>
</dbReference>
<protein>
    <submittedName>
        <fullName evidence="6">Leucine rich repeat 4</fullName>
    </submittedName>
</protein>
<feature type="compositionally biased region" description="Gly residues" evidence="5">
    <location>
        <begin position="784"/>
        <end position="794"/>
    </location>
</feature>
<reference evidence="6" key="1">
    <citation type="submission" date="2014-08" db="EMBL/GenBank/DDBJ databases">
        <authorList>
            <person name="Sharma Rahul"/>
            <person name="Thines Marco"/>
        </authorList>
    </citation>
    <scope>NUCLEOTIDE SEQUENCE</scope>
</reference>
<feature type="compositionally biased region" description="Polar residues" evidence="5">
    <location>
        <begin position="708"/>
        <end position="720"/>
    </location>
</feature>
<dbReference type="InterPro" id="IPR001611">
    <property type="entry name" value="Leu-rich_rpt"/>
</dbReference>
<dbReference type="PANTHER" id="PTHR15454:SF69">
    <property type="entry name" value="SERINE_THREONINE-PROTEIN KINASE 11-INTERACTING PROTEIN"/>
    <property type="match status" value="1"/>
</dbReference>
<dbReference type="PANTHER" id="PTHR15454">
    <property type="entry name" value="NISCHARIN RELATED"/>
    <property type="match status" value="1"/>
</dbReference>
<dbReference type="Gene3D" id="3.80.10.10">
    <property type="entry name" value="Ribonuclease Inhibitor"/>
    <property type="match status" value="2"/>
</dbReference>
<feature type="region of interest" description="Disordered" evidence="5">
    <location>
        <begin position="97"/>
        <end position="123"/>
    </location>
</feature>
<dbReference type="EMBL" id="LN483166">
    <property type="protein sequence ID" value="CED84837.1"/>
    <property type="molecule type" value="Genomic_DNA"/>
</dbReference>
<dbReference type="SUPFAM" id="SSF52047">
    <property type="entry name" value="RNI-like"/>
    <property type="match status" value="1"/>
</dbReference>
<feature type="compositionally biased region" description="Low complexity" evidence="5">
    <location>
        <begin position="678"/>
        <end position="707"/>
    </location>
</feature>
<comment type="subcellular location">
    <subcellularLocation>
        <location evidence="1">Cytoplasm</location>
    </subcellularLocation>
</comment>
<dbReference type="InterPro" id="IPR032675">
    <property type="entry name" value="LRR_dom_sf"/>
</dbReference>
<feature type="compositionally biased region" description="Basic residues" evidence="5">
    <location>
        <begin position="879"/>
        <end position="892"/>
    </location>
</feature>
<feature type="compositionally biased region" description="Acidic residues" evidence="5">
    <location>
        <begin position="270"/>
        <end position="280"/>
    </location>
</feature>
<evidence type="ECO:0000313" key="6">
    <source>
        <dbReference type="EMBL" id="CED84837.1"/>
    </source>
</evidence>
<organism evidence="6">
    <name type="scientific">Phaffia rhodozyma</name>
    <name type="common">Yeast</name>
    <name type="synonym">Xanthophyllomyces dendrorhous</name>
    <dbReference type="NCBI Taxonomy" id="264483"/>
    <lineage>
        <taxon>Eukaryota</taxon>
        <taxon>Fungi</taxon>
        <taxon>Dikarya</taxon>
        <taxon>Basidiomycota</taxon>
        <taxon>Agaricomycotina</taxon>
        <taxon>Tremellomycetes</taxon>
        <taxon>Cystofilobasidiales</taxon>
        <taxon>Mrakiaceae</taxon>
        <taxon>Phaffia</taxon>
    </lineage>
</organism>
<feature type="compositionally biased region" description="Polar residues" evidence="5">
    <location>
        <begin position="584"/>
        <end position="594"/>
    </location>
</feature>
<feature type="compositionally biased region" description="Basic and acidic residues" evidence="5">
    <location>
        <begin position="837"/>
        <end position="848"/>
    </location>
</feature>
<feature type="region of interest" description="Disordered" evidence="5">
    <location>
        <begin position="255"/>
        <end position="305"/>
    </location>
</feature>
<dbReference type="GO" id="GO:0005737">
    <property type="term" value="C:cytoplasm"/>
    <property type="evidence" value="ECO:0007669"/>
    <property type="project" value="UniProtKB-SubCell"/>
</dbReference>